<comment type="similarity">
    <text evidence="3 9">Belongs to the class-II aminoacyl-tRNA synthetase family. HisZ subfamily.</text>
</comment>
<evidence type="ECO:0000256" key="5">
    <source>
        <dbReference type="ARBA" id="ARBA00022490"/>
    </source>
</evidence>
<dbReference type="InterPro" id="IPR004517">
    <property type="entry name" value="HisZ"/>
</dbReference>
<evidence type="ECO:0000256" key="2">
    <source>
        <dbReference type="ARBA" id="ARBA00004667"/>
    </source>
</evidence>
<dbReference type="Pfam" id="PF13393">
    <property type="entry name" value="tRNA-synt_His"/>
    <property type="match status" value="1"/>
</dbReference>
<dbReference type="GO" id="GO:0140096">
    <property type="term" value="F:catalytic activity, acting on a protein"/>
    <property type="evidence" value="ECO:0007669"/>
    <property type="project" value="UniProtKB-ARBA"/>
</dbReference>
<proteinExistence type="inferred from homology"/>
<comment type="function">
    <text evidence="8 9">Required for the first step of histidine biosynthesis. May allow the feedback regulation of ATP phosphoribosyltransferase activity by histidine.</text>
</comment>
<feature type="binding site" evidence="10">
    <location>
        <position position="111"/>
    </location>
    <ligand>
        <name>L-histidine</name>
        <dbReference type="ChEBI" id="CHEBI:57595"/>
    </ligand>
</feature>
<evidence type="ECO:0000256" key="7">
    <source>
        <dbReference type="ARBA" id="ARBA00023102"/>
    </source>
</evidence>
<dbReference type="PIRSF" id="PIRSF001549">
    <property type="entry name" value="His-tRNA_synth"/>
    <property type="match status" value="1"/>
</dbReference>
<dbReference type="PROSITE" id="PS50862">
    <property type="entry name" value="AA_TRNA_LIGASE_II"/>
    <property type="match status" value="1"/>
</dbReference>
<dbReference type="CDD" id="cd00773">
    <property type="entry name" value="HisRS-like_core"/>
    <property type="match status" value="1"/>
</dbReference>
<dbReference type="Proteomes" id="UP001144256">
    <property type="component" value="Unassembled WGS sequence"/>
</dbReference>
<dbReference type="InterPro" id="IPR006195">
    <property type="entry name" value="aa-tRNA-synth_II"/>
</dbReference>
<dbReference type="GO" id="GO:0006427">
    <property type="term" value="P:histidyl-tRNA aminoacylation"/>
    <property type="evidence" value="ECO:0007669"/>
    <property type="project" value="TreeGrafter"/>
</dbReference>
<feature type="binding site" evidence="10">
    <location>
        <begin position="274"/>
        <end position="275"/>
    </location>
    <ligand>
        <name>L-histidine</name>
        <dbReference type="ChEBI" id="CHEBI:57595"/>
    </ligand>
</feature>
<name>A0A9W5YA24_9FIRM</name>
<evidence type="ECO:0000256" key="1">
    <source>
        <dbReference type="ARBA" id="ARBA00004496"/>
    </source>
</evidence>
<dbReference type="GO" id="GO:0005737">
    <property type="term" value="C:cytoplasm"/>
    <property type="evidence" value="ECO:0007669"/>
    <property type="project" value="UniProtKB-SubCell"/>
</dbReference>
<accession>A0A9W5YA24</accession>
<evidence type="ECO:0000256" key="9">
    <source>
        <dbReference type="HAMAP-Rule" id="MF_00125"/>
    </source>
</evidence>
<reference evidence="12" key="1">
    <citation type="submission" date="2022-06" db="EMBL/GenBank/DDBJ databases">
        <title>Vallitalea longa sp. nov., an anaerobic bacterium isolated from marine sediment.</title>
        <authorList>
            <person name="Hirano S."/>
            <person name="Terahara T."/>
            <person name="Mori K."/>
            <person name="Hamada M."/>
            <person name="Matsumoto R."/>
            <person name="Kobayashi T."/>
        </authorList>
    </citation>
    <scope>NUCLEOTIDE SEQUENCE</scope>
    <source>
        <strain evidence="12">SH18-1</strain>
    </source>
</reference>
<comment type="subcellular location">
    <subcellularLocation>
        <location evidence="1 9">Cytoplasm</location>
    </subcellularLocation>
</comment>
<dbReference type="NCBIfam" id="TIGR00443">
    <property type="entry name" value="hisZ_biosyn_reg"/>
    <property type="match status" value="1"/>
</dbReference>
<feature type="binding site" evidence="10">
    <location>
        <position position="129"/>
    </location>
    <ligand>
        <name>L-histidine</name>
        <dbReference type="ChEBI" id="CHEBI:57595"/>
    </ligand>
</feature>
<evidence type="ECO:0000256" key="3">
    <source>
        <dbReference type="ARBA" id="ARBA00005539"/>
    </source>
</evidence>
<comment type="pathway">
    <text evidence="2 9">Amino-acid biosynthesis; L-histidine biosynthesis; L-histidine from 5-phospho-alpha-D-ribose 1-diphosphate: step 1/9.</text>
</comment>
<evidence type="ECO:0000256" key="10">
    <source>
        <dbReference type="PIRSR" id="PIRSR001549-1"/>
    </source>
</evidence>
<dbReference type="PANTHER" id="PTHR43707:SF6">
    <property type="entry name" value="ATP PHOSPHORIBOSYLTRANSFERASE REGULATORY SUBUNIT"/>
    <property type="match status" value="1"/>
</dbReference>
<dbReference type="SUPFAM" id="SSF55681">
    <property type="entry name" value="Class II aaRS and biotin synthetases"/>
    <property type="match status" value="1"/>
</dbReference>
<dbReference type="RefSeq" id="WP_281813815.1">
    <property type="nucleotide sequence ID" value="NZ_BRLB01000002.1"/>
</dbReference>
<evidence type="ECO:0000313" key="13">
    <source>
        <dbReference type="Proteomes" id="UP001144256"/>
    </source>
</evidence>
<dbReference type="InterPro" id="IPR041715">
    <property type="entry name" value="HisRS-like_core"/>
</dbReference>
<dbReference type="InterPro" id="IPR045864">
    <property type="entry name" value="aa-tRNA-synth_II/BPL/LPL"/>
</dbReference>
<keyword evidence="12" id="KW-0328">Glycosyltransferase</keyword>
<gene>
    <name evidence="9 12" type="primary">hisZ</name>
    <name evidence="12" type="ORF">SH1V18_13760</name>
</gene>
<organism evidence="12 13">
    <name type="scientific">Vallitalea longa</name>
    <dbReference type="NCBI Taxonomy" id="2936439"/>
    <lineage>
        <taxon>Bacteria</taxon>
        <taxon>Bacillati</taxon>
        <taxon>Bacillota</taxon>
        <taxon>Clostridia</taxon>
        <taxon>Lachnospirales</taxon>
        <taxon>Vallitaleaceae</taxon>
        <taxon>Vallitalea</taxon>
    </lineage>
</organism>
<feature type="binding site" evidence="10">
    <location>
        <position position="125"/>
    </location>
    <ligand>
        <name>L-histidine</name>
        <dbReference type="ChEBI" id="CHEBI:57595"/>
    </ligand>
</feature>
<keyword evidence="13" id="KW-1185">Reference proteome</keyword>
<dbReference type="HAMAP" id="MF_00125">
    <property type="entry name" value="HisZ"/>
    <property type="match status" value="1"/>
</dbReference>
<evidence type="ECO:0000256" key="8">
    <source>
        <dbReference type="ARBA" id="ARBA00025246"/>
    </source>
</evidence>
<dbReference type="GO" id="GO:0004821">
    <property type="term" value="F:histidine-tRNA ligase activity"/>
    <property type="evidence" value="ECO:0007669"/>
    <property type="project" value="TreeGrafter"/>
</dbReference>
<protein>
    <recommendedName>
        <fullName evidence="4 9">ATP phosphoribosyltransferase regulatory subunit</fullName>
    </recommendedName>
</protein>
<evidence type="ECO:0000259" key="11">
    <source>
        <dbReference type="PROSITE" id="PS50862"/>
    </source>
</evidence>
<dbReference type="AlphaFoldDB" id="A0A9W5YA24"/>
<keyword evidence="12" id="KW-0808">Transferase</keyword>
<dbReference type="Gene3D" id="3.30.930.10">
    <property type="entry name" value="Bira Bifunctional Protein, Domain 2"/>
    <property type="match status" value="1"/>
</dbReference>
<dbReference type="GO" id="GO:0000105">
    <property type="term" value="P:L-histidine biosynthetic process"/>
    <property type="evidence" value="ECO:0007669"/>
    <property type="project" value="UniProtKB-UniRule"/>
</dbReference>
<comment type="miscellaneous">
    <text evidence="9">This function is generally fulfilled by the C-terminal part of HisG, which is missing in some bacteria such as this one.</text>
</comment>
<feature type="domain" description="Aminoacyl-transfer RNA synthetases class-II family profile" evidence="11">
    <location>
        <begin position="25"/>
        <end position="332"/>
    </location>
</feature>
<evidence type="ECO:0000256" key="4">
    <source>
        <dbReference type="ARBA" id="ARBA00020397"/>
    </source>
</evidence>
<keyword evidence="7 9" id="KW-0368">Histidine biosynthesis</keyword>
<evidence type="ECO:0000313" key="12">
    <source>
        <dbReference type="EMBL" id="GKX28896.1"/>
    </source>
</evidence>
<keyword evidence="5 9" id="KW-0963">Cytoplasm</keyword>
<dbReference type="InterPro" id="IPR004516">
    <property type="entry name" value="HisRS/HisZ"/>
</dbReference>
<evidence type="ECO:0000256" key="6">
    <source>
        <dbReference type="ARBA" id="ARBA00022605"/>
    </source>
</evidence>
<dbReference type="PANTHER" id="PTHR43707">
    <property type="entry name" value="HISTIDYL-TRNA SYNTHETASE"/>
    <property type="match status" value="1"/>
</dbReference>
<comment type="caution">
    <text evidence="12">The sequence shown here is derived from an EMBL/GenBank/DDBJ whole genome shotgun (WGS) entry which is preliminary data.</text>
</comment>
<dbReference type="GO" id="GO:0016757">
    <property type="term" value="F:glycosyltransferase activity"/>
    <property type="evidence" value="ECO:0007669"/>
    <property type="project" value="UniProtKB-KW"/>
</dbReference>
<keyword evidence="6 9" id="KW-0028">Amino-acid biosynthesis</keyword>
<dbReference type="EMBL" id="BRLB01000002">
    <property type="protein sequence ID" value="GKX28896.1"/>
    <property type="molecule type" value="Genomic_DNA"/>
</dbReference>
<feature type="binding site" evidence="10">
    <location>
        <begin position="81"/>
        <end position="83"/>
    </location>
    <ligand>
        <name>L-histidine</name>
        <dbReference type="ChEBI" id="CHEBI:57595"/>
    </ligand>
</feature>
<comment type="subunit">
    <text evidence="9">Heteromultimer composed of HisG and HisZ subunits.</text>
</comment>
<sequence>MIDRLLHTPEGVRDLNISETSKKLELQNRIGSVFHRYGFRDIQTPTFEYYDVFNHERGTVDIREMYKFFDRDGNILTLRPDITPSIARYVSTYFKNEETPIRVCYIGNTFRNGKSYQGKLREFTQAGVELIGINSEDADAEIIAMIINSLSIAGLKKFQIDLGQAGFFKGLTEEAGLDVSEEEELRNFIDEKNFIAVEELLSKYNMSDDLKQVFLDLPKLFGSVEVIEKARKLTNNKKALESLDRLEKVYNILCDYGVENNISFDLGLVNSLNYYTGIIFRGYTYGTGVSIVDGGRYDTLLKQFGKDVPAIGFAIVIDELMSAIERQKISLPEYNIDTLIVYNQQTRKQAIKLSEEFRSNGMNVQIGLLDKNLEENIEYGKKQNIGGIMFLKNHDEVILVNLETMDKSIVAMNELLDRGEE</sequence>